<dbReference type="EMBL" id="CP003742">
    <property type="protein sequence ID" value="AGI71713.1"/>
    <property type="molecule type" value="Genomic_DNA"/>
</dbReference>
<organism evidence="1 2">
    <name type="scientific">Octadecabacter arcticus 238</name>
    <dbReference type="NCBI Taxonomy" id="391616"/>
    <lineage>
        <taxon>Bacteria</taxon>
        <taxon>Pseudomonadati</taxon>
        <taxon>Pseudomonadota</taxon>
        <taxon>Alphaproteobacteria</taxon>
        <taxon>Rhodobacterales</taxon>
        <taxon>Roseobacteraceae</taxon>
        <taxon>Octadecabacter</taxon>
    </lineage>
</organism>
<reference evidence="1 2" key="1">
    <citation type="journal article" date="2013" name="PLoS ONE">
        <title>Poles Apart: Arctic and Antarctic Octadecabacter strains Share High Genome Plasticity and a New Type of Xanthorhodopsin.</title>
        <authorList>
            <person name="Vollmers J."/>
            <person name="Voget S."/>
            <person name="Dietrich S."/>
            <person name="Gollnow K."/>
            <person name="Smits M."/>
            <person name="Meyer K."/>
            <person name="Brinkhoff T."/>
            <person name="Simon M."/>
            <person name="Daniel R."/>
        </authorList>
    </citation>
    <scope>NUCLEOTIDE SEQUENCE [LARGE SCALE GENOMIC DNA]</scope>
    <source>
        <strain evidence="1 2">238</strain>
    </source>
</reference>
<evidence type="ECO:0000313" key="2">
    <source>
        <dbReference type="Proteomes" id="UP000004688"/>
    </source>
</evidence>
<proteinExistence type="predicted"/>
<name>M9RIU6_9RHOB</name>
<dbReference type="HOGENOM" id="CLU_1093434_0_0_5"/>
<sequence>MAEWSFDQSISEETSPPFEDLVELWSAFEIIDEVGPRYDSGKRLQQLDDDLFDGLRLRTVTDEHPLNWIKGSVQAKNEILKKIPVGSHSALEVVTGLNALKAARVDLPLHRESPVLLSEEYRIEQGLVFVRSKPRLKYITGKPTSHYYAQISQDWAQFFVELDVIGSVVTKLVLRCLQEGRAICVLQEISGCALQVPSSWNTKSGLDGRAKSPFLLTCDLAEAWNLKHMDTLERSDRKVKTRALRWLHGTCQRL</sequence>
<protein>
    <submittedName>
        <fullName evidence="1">Uncharacterized protein</fullName>
    </submittedName>
</protein>
<dbReference type="RefSeq" id="WP_015494888.1">
    <property type="nucleotide sequence ID" value="NC_020908.1"/>
</dbReference>
<dbReference type="KEGG" id="oar:OA238_c15840"/>
<evidence type="ECO:0000313" key="1">
    <source>
        <dbReference type="EMBL" id="AGI71713.1"/>
    </source>
</evidence>
<dbReference type="Proteomes" id="UP000004688">
    <property type="component" value="Chromosome"/>
</dbReference>
<dbReference type="AlphaFoldDB" id="M9RIU6"/>
<keyword evidence="2" id="KW-1185">Reference proteome</keyword>
<gene>
    <name evidence="1" type="ORF">OA238_c15840</name>
</gene>
<accession>M9RIU6</accession>
<dbReference type="OrthoDB" id="7878581at2"/>